<dbReference type="Gene3D" id="2.40.30.10">
    <property type="entry name" value="Translation factors"/>
    <property type="match status" value="1"/>
</dbReference>
<dbReference type="Pfam" id="PF04954">
    <property type="entry name" value="SIP"/>
    <property type="match status" value="1"/>
</dbReference>
<dbReference type="RefSeq" id="WP_284250095.1">
    <property type="nucleotide sequence ID" value="NZ_BSUM01000001.1"/>
</dbReference>
<dbReference type="GO" id="GO:0016491">
    <property type="term" value="F:oxidoreductase activity"/>
    <property type="evidence" value="ECO:0007669"/>
    <property type="project" value="InterPro"/>
</dbReference>
<evidence type="ECO:0000259" key="2">
    <source>
        <dbReference type="PROSITE" id="PS51384"/>
    </source>
</evidence>
<proteinExistence type="predicted"/>
<dbReference type="InterPro" id="IPR017927">
    <property type="entry name" value="FAD-bd_FR_type"/>
</dbReference>
<dbReference type="Gene3D" id="3.40.50.80">
    <property type="entry name" value="Nucleotide-binding domain of ferredoxin-NADP reductase (FNR) module"/>
    <property type="match status" value="1"/>
</dbReference>
<dbReference type="InterPro" id="IPR007037">
    <property type="entry name" value="SIP_rossman_dom"/>
</dbReference>
<organism evidence="3 4">
    <name type="scientific">Litorihabitans aurantiacus</name>
    <dbReference type="NCBI Taxonomy" id="1930061"/>
    <lineage>
        <taxon>Bacteria</taxon>
        <taxon>Bacillati</taxon>
        <taxon>Actinomycetota</taxon>
        <taxon>Actinomycetes</taxon>
        <taxon>Micrococcales</taxon>
        <taxon>Beutenbergiaceae</taxon>
        <taxon>Litorihabitans</taxon>
    </lineage>
</organism>
<feature type="compositionally biased region" description="Low complexity" evidence="1">
    <location>
        <begin position="1"/>
        <end position="25"/>
    </location>
</feature>
<dbReference type="Proteomes" id="UP001157161">
    <property type="component" value="Unassembled WGS sequence"/>
</dbReference>
<dbReference type="InterPro" id="IPR039261">
    <property type="entry name" value="FNR_nucleotide-bd"/>
</dbReference>
<comment type="caution">
    <text evidence="3">The sequence shown here is derived from an EMBL/GenBank/DDBJ whole genome shotgun (WGS) entry which is preliminary data.</text>
</comment>
<feature type="domain" description="FAD-binding FR-type" evidence="2">
    <location>
        <begin position="29"/>
        <end position="163"/>
    </location>
</feature>
<evidence type="ECO:0000313" key="3">
    <source>
        <dbReference type="EMBL" id="GMA31240.1"/>
    </source>
</evidence>
<dbReference type="EMBL" id="BSUM01000001">
    <property type="protein sequence ID" value="GMA31240.1"/>
    <property type="molecule type" value="Genomic_DNA"/>
</dbReference>
<keyword evidence="4" id="KW-1185">Reference proteome</keyword>
<name>A0AA37UMI0_9MICO</name>
<dbReference type="SUPFAM" id="SSF63380">
    <property type="entry name" value="Riboflavin synthase domain-like"/>
    <property type="match status" value="1"/>
</dbReference>
<gene>
    <name evidence="3" type="ORF">GCM10025875_12320</name>
</gene>
<dbReference type="Pfam" id="PF08021">
    <property type="entry name" value="FAD_binding_9"/>
    <property type="match status" value="1"/>
</dbReference>
<sequence>MSVATTTDSPAAIAATASTPSTSADRPCHRPYRAVVASVSRVSESFVRVVFTCPRFRWFGTDRLDQRVKLLFPLDDGTLHDLGADGEDEGEPYAWYAAWRELPEHLRSPMRTYTVRAVDPDARTVTVDFACHGDVGPATRWAQRAVAGQELLICGPDSRSETSHLGIDFKPGLAEHLLLAGDETAAPAICAILEQLPATRDVHAFIEVPTDGDVLPLDVPASFNVTWLPRNHDRVGEEVLPAVTRWLDEHPELVQAATAPRVQQLDDVDVDSEILWDSPDPTVPGEFYAWLAGESAVIKTMRRALVSARGIDRRRVAFMGYWRQGQCERSA</sequence>
<evidence type="ECO:0000313" key="4">
    <source>
        <dbReference type="Proteomes" id="UP001157161"/>
    </source>
</evidence>
<dbReference type="CDD" id="cd06193">
    <property type="entry name" value="siderophore_interacting"/>
    <property type="match status" value="1"/>
</dbReference>
<dbReference type="PROSITE" id="PS51384">
    <property type="entry name" value="FAD_FR"/>
    <property type="match status" value="1"/>
</dbReference>
<reference evidence="3" key="1">
    <citation type="journal article" date="2014" name="Int. J. Syst. Evol. Microbiol.">
        <title>Complete genome sequence of Corynebacterium casei LMG S-19264T (=DSM 44701T), isolated from a smear-ripened cheese.</title>
        <authorList>
            <consortium name="US DOE Joint Genome Institute (JGI-PGF)"/>
            <person name="Walter F."/>
            <person name="Albersmeier A."/>
            <person name="Kalinowski J."/>
            <person name="Ruckert C."/>
        </authorList>
    </citation>
    <scope>NUCLEOTIDE SEQUENCE</scope>
    <source>
        <strain evidence="3">NBRC 112290</strain>
    </source>
</reference>
<reference evidence="3" key="2">
    <citation type="submission" date="2023-02" db="EMBL/GenBank/DDBJ databases">
        <authorList>
            <person name="Sun Q."/>
            <person name="Mori K."/>
        </authorList>
    </citation>
    <scope>NUCLEOTIDE SEQUENCE</scope>
    <source>
        <strain evidence="3">NBRC 112290</strain>
    </source>
</reference>
<dbReference type="PANTHER" id="PTHR30157:SF0">
    <property type="entry name" value="NADPH-DEPENDENT FERRIC-CHELATE REDUCTASE"/>
    <property type="match status" value="1"/>
</dbReference>
<dbReference type="InterPro" id="IPR017938">
    <property type="entry name" value="Riboflavin_synthase-like_b-brl"/>
</dbReference>
<dbReference type="InterPro" id="IPR039374">
    <property type="entry name" value="SIP_fam"/>
</dbReference>
<dbReference type="InterPro" id="IPR013113">
    <property type="entry name" value="SIP_FAD-bd"/>
</dbReference>
<evidence type="ECO:0000256" key="1">
    <source>
        <dbReference type="SAM" id="MobiDB-lite"/>
    </source>
</evidence>
<protein>
    <submittedName>
        <fullName evidence="3">Siderophore-interacting protein</fullName>
    </submittedName>
</protein>
<accession>A0AA37UMI0</accession>
<dbReference type="PANTHER" id="PTHR30157">
    <property type="entry name" value="FERRIC REDUCTASE, NADPH-DEPENDENT"/>
    <property type="match status" value="1"/>
</dbReference>
<feature type="region of interest" description="Disordered" evidence="1">
    <location>
        <begin position="1"/>
        <end position="27"/>
    </location>
</feature>
<dbReference type="AlphaFoldDB" id="A0AA37UMI0"/>